<organism evidence="1 2">
    <name type="scientific">Globisporangium ultimum (strain ATCC 200006 / CBS 805.95 / DAOM BR144)</name>
    <name type="common">Pythium ultimum</name>
    <dbReference type="NCBI Taxonomy" id="431595"/>
    <lineage>
        <taxon>Eukaryota</taxon>
        <taxon>Sar</taxon>
        <taxon>Stramenopiles</taxon>
        <taxon>Oomycota</taxon>
        <taxon>Peronosporomycetes</taxon>
        <taxon>Pythiales</taxon>
        <taxon>Pythiaceae</taxon>
        <taxon>Globisporangium</taxon>
    </lineage>
</organism>
<dbReference type="EnsemblProtists" id="PYU1_T012644">
    <property type="protein sequence ID" value="PYU1_T012644"/>
    <property type="gene ID" value="PYU1_G012618"/>
</dbReference>
<reference evidence="1" key="3">
    <citation type="submission" date="2015-02" db="UniProtKB">
        <authorList>
            <consortium name="EnsemblProtists"/>
        </authorList>
    </citation>
    <scope>IDENTIFICATION</scope>
    <source>
        <strain evidence="1">DAOM BR144</strain>
    </source>
</reference>
<dbReference type="Proteomes" id="UP000019132">
    <property type="component" value="Unassembled WGS sequence"/>
</dbReference>
<accession>K3X5Z5</accession>
<dbReference type="InParanoid" id="K3X5Z5"/>
<name>K3X5Z5_GLOUD</name>
<dbReference type="EMBL" id="GL376612">
    <property type="status" value="NOT_ANNOTATED_CDS"/>
    <property type="molecule type" value="Genomic_DNA"/>
</dbReference>
<reference evidence="2" key="1">
    <citation type="journal article" date="2010" name="Genome Biol.">
        <title>Genome sequence of the necrotrophic plant pathogen Pythium ultimum reveals original pathogenicity mechanisms and effector repertoire.</title>
        <authorList>
            <person name="Levesque C.A."/>
            <person name="Brouwer H."/>
            <person name="Cano L."/>
            <person name="Hamilton J.P."/>
            <person name="Holt C."/>
            <person name="Huitema E."/>
            <person name="Raffaele S."/>
            <person name="Robideau G.P."/>
            <person name="Thines M."/>
            <person name="Win J."/>
            <person name="Zerillo M.M."/>
            <person name="Beakes G.W."/>
            <person name="Boore J.L."/>
            <person name="Busam D."/>
            <person name="Dumas B."/>
            <person name="Ferriera S."/>
            <person name="Fuerstenberg S.I."/>
            <person name="Gachon C.M."/>
            <person name="Gaulin E."/>
            <person name="Govers F."/>
            <person name="Grenville-Briggs L."/>
            <person name="Horner N."/>
            <person name="Hostetler J."/>
            <person name="Jiang R.H."/>
            <person name="Johnson J."/>
            <person name="Krajaejun T."/>
            <person name="Lin H."/>
            <person name="Meijer H.J."/>
            <person name="Moore B."/>
            <person name="Morris P."/>
            <person name="Phuntmart V."/>
            <person name="Puiu D."/>
            <person name="Shetty J."/>
            <person name="Stajich J.E."/>
            <person name="Tripathy S."/>
            <person name="Wawra S."/>
            <person name="van West P."/>
            <person name="Whitty B.R."/>
            <person name="Coutinho P.M."/>
            <person name="Henrissat B."/>
            <person name="Martin F."/>
            <person name="Thomas P.D."/>
            <person name="Tyler B.M."/>
            <person name="De Vries R.P."/>
            <person name="Kamoun S."/>
            <person name="Yandell M."/>
            <person name="Tisserat N."/>
            <person name="Buell C.R."/>
        </authorList>
    </citation>
    <scope>NUCLEOTIDE SEQUENCE</scope>
    <source>
        <strain evidence="2">DAOM:BR144</strain>
    </source>
</reference>
<dbReference type="AlphaFoldDB" id="K3X5Z5"/>
<evidence type="ECO:0000313" key="2">
    <source>
        <dbReference type="Proteomes" id="UP000019132"/>
    </source>
</evidence>
<keyword evidence="2" id="KW-1185">Reference proteome</keyword>
<evidence type="ECO:0000313" key="1">
    <source>
        <dbReference type="EnsemblProtists" id="PYU1_T012644"/>
    </source>
</evidence>
<dbReference type="VEuPathDB" id="FungiDB:PYU1_G012618"/>
<dbReference type="HOGENOM" id="CLU_2890742_0_0_1"/>
<proteinExistence type="predicted"/>
<sequence>MTEYIELYSIILCEMTICWEEELSDTILQKMRRRDTSQFSDLNFDRFCCSLFFFAKMVRGTAN</sequence>
<reference evidence="2" key="2">
    <citation type="submission" date="2010-04" db="EMBL/GenBank/DDBJ databases">
        <authorList>
            <person name="Buell R."/>
            <person name="Hamilton J."/>
            <person name="Hostetler J."/>
        </authorList>
    </citation>
    <scope>NUCLEOTIDE SEQUENCE [LARGE SCALE GENOMIC DNA]</scope>
    <source>
        <strain evidence="2">DAOM:BR144</strain>
    </source>
</reference>
<protein>
    <submittedName>
        <fullName evidence="1">Uncharacterized protein</fullName>
    </submittedName>
</protein>